<dbReference type="EMBL" id="CAADRA010005252">
    <property type="protein sequence ID" value="VFT87699.1"/>
    <property type="molecule type" value="Genomic_DNA"/>
</dbReference>
<feature type="domain" description="DDHD" evidence="1">
    <location>
        <begin position="305"/>
        <end position="456"/>
    </location>
</feature>
<evidence type="ECO:0000259" key="1">
    <source>
        <dbReference type="PROSITE" id="PS51043"/>
    </source>
</evidence>
<dbReference type="OrthoDB" id="431378at2759"/>
<reference evidence="3 4" key="1">
    <citation type="submission" date="2019-03" db="EMBL/GenBank/DDBJ databases">
        <authorList>
            <person name="Gaulin E."/>
            <person name="Dumas B."/>
        </authorList>
    </citation>
    <scope>NUCLEOTIDE SEQUENCE [LARGE SCALE GENOMIC DNA]</scope>
    <source>
        <strain evidence="3">CBS 568.67</strain>
    </source>
</reference>
<dbReference type="SUPFAM" id="SSF53474">
    <property type="entry name" value="alpha/beta-Hydrolases"/>
    <property type="match status" value="1"/>
</dbReference>
<evidence type="ECO:0000313" key="3">
    <source>
        <dbReference type="EMBL" id="VFT87699.1"/>
    </source>
</evidence>
<dbReference type="InterPro" id="IPR029058">
    <property type="entry name" value="AB_hydrolase_fold"/>
</dbReference>
<reference evidence="2" key="2">
    <citation type="submission" date="2019-06" db="EMBL/GenBank/DDBJ databases">
        <title>Genomics analysis of Aphanomyces spp. identifies a new class of oomycete effector associated with host adaptation.</title>
        <authorList>
            <person name="Gaulin E."/>
        </authorList>
    </citation>
    <scope>NUCLEOTIDE SEQUENCE</scope>
    <source>
        <strain evidence="2">CBS 578.67</strain>
    </source>
</reference>
<name>A0A485KRZ0_9STRA</name>
<protein>
    <submittedName>
        <fullName evidence="3">Aste57867_10831 protein</fullName>
    </submittedName>
</protein>
<evidence type="ECO:0000313" key="2">
    <source>
        <dbReference type="EMBL" id="KAF0698567.1"/>
    </source>
</evidence>
<dbReference type="AlphaFoldDB" id="A0A485KRZ0"/>
<dbReference type="InterPro" id="IPR058055">
    <property type="entry name" value="PA-PLA1"/>
</dbReference>
<evidence type="ECO:0000313" key="4">
    <source>
        <dbReference type="Proteomes" id="UP000332933"/>
    </source>
</evidence>
<gene>
    <name evidence="3" type="primary">Aste57867_10831</name>
    <name evidence="2" type="ORF">As57867_010791</name>
    <name evidence="3" type="ORF">ASTE57867_10831</name>
</gene>
<dbReference type="PANTHER" id="PTHR23509">
    <property type="entry name" value="PA-PL1 PHOSPHOLIPASE FAMILY"/>
    <property type="match status" value="1"/>
</dbReference>
<sequence length="726" mass="81108">MGEFAAFASKLQEHANQLVKASEDALNDRSLGEQAQEDIILPPSVMQSALQLLELCEKSVQEASALLIHQVSAAQFDCVVAELAKTKEDNLDNETVDNAKLEWETDDDSKVGNHGIFGPEVELKATDLSTIQTANDVPKEIIVGDINHLMFVIHGIGPHDSFSDEPLDNEKRPTNDLNNFRKLFCAVRESQIPQDIPLSLEIIPVEWHTKVRKLGVDEVFLSISPEKSKWLRGINRDQIMDVLYYSTPTFGKLIAESVLGEMNTKYRDFIKQNPGWTGRVSIFAHSLGTLIAYDILTQYVDAGTLAFEVENLFCAGSPVPIFALARGHLDIRDGKYRDGLKPPKAKNYFNIIHTADPIAYRVEPLIKAEMAAHPVVQLEESAFSHCSTFGDMVRVYKEVLKADDSMVNTWKGQRMDIQVPRAFWDMLAGDFYALQAHGDYWLSRDVIGLALMALCRPVVDIMAWYADKNHPFPSLRAQRLVPFTPFVDVSIATKTKVRDGTTGEWQPQAVFLGEKRIYFTLNATKVACTKIWSLPLSANTRITQDLTDASVLVLQQDKNNSNSPTRLLMCKSNAQDWINAIQDVVKRPTMAPNGGLPIETKGLELPTGLDVAYFGAKLTGNLQQKPSSTQTKWGYAWCVVTKTSVECYKECPAITNWVSLPMDTVFGNQAHGHFRVVNANNASTVFKISTTEEFDKWAAAIGKIHEVVLENHDWADTFLPPIKHDN</sequence>
<dbReference type="SMART" id="SM01127">
    <property type="entry name" value="DDHD"/>
    <property type="match status" value="1"/>
</dbReference>
<dbReference type="GO" id="GO:0046872">
    <property type="term" value="F:metal ion binding"/>
    <property type="evidence" value="ECO:0007669"/>
    <property type="project" value="InterPro"/>
</dbReference>
<dbReference type="Pfam" id="PF02862">
    <property type="entry name" value="DDHD"/>
    <property type="match status" value="1"/>
</dbReference>
<dbReference type="EMBL" id="VJMH01005231">
    <property type="protein sequence ID" value="KAF0698567.1"/>
    <property type="molecule type" value="Genomic_DNA"/>
</dbReference>
<dbReference type="Proteomes" id="UP000332933">
    <property type="component" value="Unassembled WGS sequence"/>
</dbReference>
<dbReference type="GO" id="GO:0004620">
    <property type="term" value="F:phospholipase activity"/>
    <property type="evidence" value="ECO:0007669"/>
    <property type="project" value="TreeGrafter"/>
</dbReference>
<keyword evidence="4" id="KW-1185">Reference proteome</keyword>
<dbReference type="PROSITE" id="PS51043">
    <property type="entry name" value="DDHD"/>
    <property type="match status" value="1"/>
</dbReference>
<dbReference type="InterPro" id="IPR004177">
    <property type="entry name" value="DDHD_dom"/>
</dbReference>
<dbReference type="GO" id="GO:0005737">
    <property type="term" value="C:cytoplasm"/>
    <property type="evidence" value="ECO:0007669"/>
    <property type="project" value="TreeGrafter"/>
</dbReference>
<proteinExistence type="predicted"/>
<organism evidence="3 4">
    <name type="scientific">Aphanomyces stellatus</name>
    <dbReference type="NCBI Taxonomy" id="120398"/>
    <lineage>
        <taxon>Eukaryota</taxon>
        <taxon>Sar</taxon>
        <taxon>Stramenopiles</taxon>
        <taxon>Oomycota</taxon>
        <taxon>Saprolegniomycetes</taxon>
        <taxon>Saprolegniales</taxon>
        <taxon>Verrucalvaceae</taxon>
        <taxon>Aphanomyces</taxon>
    </lineage>
</organism>
<dbReference type="PANTHER" id="PTHR23509:SF10">
    <property type="entry name" value="LD21067P"/>
    <property type="match status" value="1"/>
</dbReference>
<dbReference type="SUPFAM" id="SSF50729">
    <property type="entry name" value="PH domain-like"/>
    <property type="match status" value="1"/>
</dbReference>
<accession>A0A485KRZ0</accession>